<sequence length="141" mass="16469">MKKLFLFLPLLFFHCKSKPAFNKNQILGAWKADSVYHFTNGFVQAIAIVDSDENIVYEYDSTGSVFMKKDGEIRRIHYKFIREDSLAYFDSKGQFMTGYKILALTPEKLVLKKIQKPMFSGKNQEVFEIRRFSPVPSQRKP</sequence>
<evidence type="ECO:0000313" key="2">
    <source>
        <dbReference type="Proteomes" id="UP000199306"/>
    </source>
</evidence>
<reference evidence="1 2" key="1">
    <citation type="submission" date="2016-10" db="EMBL/GenBank/DDBJ databases">
        <authorList>
            <person name="de Groot N.N."/>
        </authorList>
    </citation>
    <scope>NUCLEOTIDE SEQUENCE [LARGE SCALE GENOMIC DNA]</scope>
    <source>
        <strain evidence="2">E92,LMG 26720,CCM 7988</strain>
    </source>
</reference>
<evidence type="ECO:0008006" key="3">
    <source>
        <dbReference type="Google" id="ProtNLM"/>
    </source>
</evidence>
<proteinExistence type="predicted"/>
<accession>A0A1I5TSN4</accession>
<name>A0A1I5TSN4_9BACT</name>
<dbReference type="RefSeq" id="WP_143095220.1">
    <property type="nucleotide sequence ID" value="NZ_FOXH01000006.1"/>
</dbReference>
<keyword evidence="2" id="KW-1185">Reference proteome</keyword>
<dbReference type="OrthoDB" id="839750at2"/>
<dbReference type="AlphaFoldDB" id="A0A1I5TSN4"/>
<protein>
    <recommendedName>
        <fullName evidence="3">Lipocalin-like domain-containing protein</fullName>
    </recommendedName>
</protein>
<dbReference type="STRING" id="1079859.SAMN04515674_106180"/>
<organism evidence="1 2">
    <name type="scientific">Pseudarcicella hirudinis</name>
    <dbReference type="NCBI Taxonomy" id="1079859"/>
    <lineage>
        <taxon>Bacteria</taxon>
        <taxon>Pseudomonadati</taxon>
        <taxon>Bacteroidota</taxon>
        <taxon>Cytophagia</taxon>
        <taxon>Cytophagales</taxon>
        <taxon>Flectobacillaceae</taxon>
        <taxon>Pseudarcicella</taxon>
    </lineage>
</organism>
<dbReference type="Proteomes" id="UP000199306">
    <property type="component" value="Unassembled WGS sequence"/>
</dbReference>
<evidence type="ECO:0000313" key="1">
    <source>
        <dbReference type="EMBL" id="SFP85931.1"/>
    </source>
</evidence>
<dbReference type="EMBL" id="FOXH01000006">
    <property type="protein sequence ID" value="SFP85931.1"/>
    <property type="molecule type" value="Genomic_DNA"/>
</dbReference>
<gene>
    <name evidence="1" type="ORF">SAMN04515674_106180</name>
</gene>